<gene>
    <name evidence="2" type="ORF">IAA07_07150</name>
</gene>
<keyword evidence="1" id="KW-0812">Transmembrane</keyword>
<accession>A0A9D2HIE3</accession>
<reference evidence="2" key="1">
    <citation type="journal article" date="2021" name="PeerJ">
        <title>Extensive microbial diversity within the chicken gut microbiome revealed by metagenomics and culture.</title>
        <authorList>
            <person name="Gilroy R."/>
            <person name="Ravi A."/>
            <person name="Getino M."/>
            <person name="Pursley I."/>
            <person name="Horton D.L."/>
            <person name="Alikhan N.F."/>
            <person name="Baker D."/>
            <person name="Gharbi K."/>
            <person name="Hall N."/>
            <person name="Watson M."/>
            <person name="Adriaenssens E.M."/>
            <person name="Foster-Nyarko E."/>
            <person name="Jarju S."/>
            <person name="Secka A."/>
            <person name="Antonio M."/>
            <person name="Oren A."/>
            <person name="Chaudhuri R.R."/>
            <person name="La Ragione R."/>
            <person name="Hildebrand F."/>
            <person name="Pallen M.J."/>
        </authorList>
    </citation>
    <scope>NUCLEOTIDE SEQUENCE</scope>
    <source>
        <strain evidence="2">CHK178-16964</strain>
    </source>
</reference>
<dbReference type="EMBL" id="DWZA01000062">
    <property type="protein sequence ID" value="HJA71345.1"/>
    <property type="molecule type" value="Genomic_DNA"/>
</dbReference>
<comment type="caution">
    <text evidence="2">The sequence shown here is derived from an EMBL/GenBank/DDBJ whole genome shotgun (WGS) entry which is preliminary data.</text>
</comment>
<keyword evidence="1" id="KW-0472">Membrane</keyword>
<proteinExistence type="predicted"/>
<feature type="transmembrane region" description="Helical" evidence="1">
    <location>
        <begin position="140"/>
        <end position="159"/>
    </location>
</feature>
<evidence type="ECO:0000256" key="1">
    <source>
        <dbReference type="SAM" id="Phobius"/>
    </source>
</evidence>
<dbReference type="Proteomes" id="UP000823900">
    <property type="component" value="Unassembled WGS sequence"/>
</dbReference>
<reference evidence="2" key="2">
    <citation type="submission" date="2021-04" db="EMBL/GenBank/DDBJ databases">
        <authorList>
            <person name="Gilroy R."/>
        </authorList>
    </citation>
    <scope>NUCLEOTIDE SEQUENCE</scope>
    <source>
        <strain evidence="2">CHK178-16964</strain>
    </source>
</reference>
<keyword evidence="1" id="KW-1133">Transmembrane helix</keyword>
<feature type="transmembrane region" description="Helical" evidence="1">
    <location>
        <begin position="42"/>
        <end position="63"/>
    </location>
</feature>
<feature type="non-terminal residue" evidence="2">
    <location>
        <position position="199"/>
    </location>
</feature>
<protein>
    <submittedName>
        <fullName evidence="2">Nucleoside recognition protein</fullName>
    </submittedName>
</protein>
<name>A0A9D2HIE3_9FIRM</name>
<organism evidence="2 3">
    <name type="scientific">Candidatus Lachnoclostridium stercoravium</name>
    <dbReference type="NCBI Taxonomy" id="2838633"/>
    <lineage>
        <taxon>Bacteria</taxon>
        <taxon>Bacillati</taxon>
        <taxon>Bacillota</taxon>
        <taxon>Clostridia</taxon>
        <taxon>Lachnospirales</taxon>
        <taxon>Lachnospiraceae</taxon>
    </lineage>
</organism>
<evidence type="ECO:0000313" key="2">
    <source>
        <dbReference type="EMBL" id="HJA71345.1"/>
    </source>
</evidence>
<evidence type="ECO:0000313" key="3">
    <source>
        <dbReference type="Proteomes" id="UP000823900"/>
    </source>
</evidence>
<dbReference type="AlphaFoldDB" id="A0A9D2HIE3"/>
<sequence>MKKSVSAVISVVILLLMLARPELSLSGAKKGLSLWSGVVLPTLLPFMICSGAIVAAGGVPLLVMPFRPVLRRVFGFSEEGSFVFLTGLLCGYPMGAKTDREFLEWGMIGEKEARCLLAVSNHPSPMFLLGYVMAAWDQQGLLLLLLSVYLPLLPLSFAARKFYGVSSENAVWKKRTAPALTGFSFEKSMMNSIEVMVKI</sequence>